<reference evidence="1" key="2">
    <citation type="submission" date="2017-06" db="EMBL/GenBank/DDBJ databases">
        <title>WGS assembly of Brachypodium distachyon.</title>
        <authorList>
            <consortium name="The International Brachypodium Initiative"/>
            <person name="Lucas S."/>
            <person name="Harmon-Smith M."/>
            <person name="Lail K."/>
            <person name="Tice H."/>
            <person name="Grimwood J."/>
            <person name="Bruce D."/>
            <person name="Barry K."/>
            <person name="Shu S."/>
            <person name="Lindquist E."/>
            <person name="Wang M."/>
            <person name="Pitluck S."/>
            <person name="Vogel J.P."/>
            <person name="Garvin D.F."/>
            <person name="Mockler T.C."/>
            <person name="Schmutz J."/>
            <person name="Rokhsar D."/>
            <person name="Bevan M.W."/>
        </authorList>
    </citation>
    <scope>NUCLEOTIDE SEQUENCE</scope>
    <source>
        <strain evidence="1">Bd21</strain>
    </source>
</reference>
<dbReference type="InParanoid" id="A0A2K2D948"/>
<reference evidence="1 2" key="1">
    <citation type="journal article" date="2010" name="Nature">
        <title>Genome sequencing and analysis of the model grass Brachypodium distachyon.</title>
        <authorList>
            <consortium name="International Brachypodium Initiative"/>
        </authorList>
    </citation>
    <scope>NUCLEOTIDE SEQUENCE [LARGE SCALE GENOMIC DNA]</scope>
    <source>
        <strain evidence="1 2">Bd21</strain>
    </source>
</reference>
<protein>
    <submittedName>
        <fullName evidence="1 2">Uncharacterized protein</fullName>
    </submittedName>
</protein>
<evidence type="ECO:0000313" key="3">
    <source>
        <dbReference type="Proteomes" id="UP000008810"/>
    </source>
</evidence>
<dbReference type="EnsemblPlants" id="PNT70787">
    <property type="protein sequence ID" value="PNT70787"/>
    <property type="gene ID" value="BRADI_2g17911v3"/>
</dbReference>
<dbReference type="Gramene" id="PNT70787">
    <property type="protein sequence ID" value="PNT70787"/>
    <property type="gene ID" value="BRADI_2g17911v3"/>
</dbReference>
<evidence type="ECO:0000313" key="2">
    <source>
        <dbReference type="EnsemblPlants" id="PNT70787"/>
    </source>
</evidence>
<proteinExistence type="predicted"/>
<evidence type="ECO:0000313" key="1">
    <source>
        <dbReference type="EMBL" id="PNT70787.1"/>
    </source>
</evidence>
<accession>A0A2K2D948</accession>
<dbReference type="Proteomes" id="UP000008810">
    <property type="component" value="Chromosome 2"/>
</dbReference>
<gene>
    <name evidence="1" type="ORF">BRADI_2g17911v3</name>
</gene>
<dbReference type="EMBL" id="CM000881">
    <property type="protein sequence ID" value="PNT70787.1"/>
    <property type="molecule type" value="Genomic_DNA"/>
</dbReference>
<keyword evidence="3" id="KW-1185">Reference proteome</keyword>
<name>A0A2K2D948_BRADI</name>
<reference evidence="2" key="3">
    <citation type="submission" date="2018-08" db="UniProtKB">
        <authorList>
            <consortium name="EnsemblPlants"/>
        </authorList>
    </citation>
    <scope>IDENTIFICATION</scope>
    <source>
        <strain evidence="2">cv. Bd21</strain>
    </source>
</reference>
<sequence length="69" mass="7724">MENSLGNCCAKDNCPHQASPQKPVDFPSPITTFLPFRYKSLTFGKSAQHGESCGLLWILKMPLSCKYFL</sequence>
<dbReference type="AlphaFoldDB" id="A0A2K2D948"/>
<organism evidence="1">
    <name type="scientific">Brachypodium distachyon</name>
    <name type="common">Purple false brome</name>
    <name type="synonym">Trachynia distachya</name>
    <dbReference type="NCBI Taxonomy" id="15368"/>
    <lineage>
        <taxon>Eukaryota</taxon>
        <taxon>Viridiplantae</taxon>
        <taxon>Streptophyta</taxon>
        <taxon>Embryophyta</taxon>
        <taxon>Tracheophyta</taxon>
        <taxon>Spermatophyta</taxon>
        <taxon>Magnoliopsida</taxon>
        <taxon>Liliopsida</taxon>
        <taxon>Poales</taxon>
        <taxon>Poaceae</taxon>
        <taxon>BOP clade</taxon>
        <taxon>Pooideae</taxon>
        <taxon>Stipodae</taxon>
        <taxon>Brachypodieae</taxon>
        <taxon>Brachypodium</taxon>
    </lineage>
</organism>